<proteinExistence type="predicted"/>
<keyword evidence="1" id="KW-0812">Transmembrane</keyword>
<evidence type="ECO:0000313" key="3">
    <source>
        <dbReference type="Proteomes" id="UP000004622"/>
    </source>
</evidence>
<sequence>MQDTPQATTIECPYCSEPINPKSKKCRHCGEILDQQMRDLELLKSQRSNPNVFMNAGGGAAAASASSAAGEGAGLRRFPHWIHILLSLITGGLWLPGYLLMYLFRNKRYYY</sequence>
<protein>
    <recommendedName>
        <fullName evidence="4">Zinc ribbon domain-containing protein</fullName>
    </recommendedName>
</protein>
<evidence type="ECO:0008006" key="4">
    <source>
        <dbReference type="Google" id="ProtNLM"/>
    </source>
</evidence>
<dbReference type="Proteomes" id="UP000004622">
    <property type="component" value="Unassembled WGS sequence"/>
</dbReference>
<evidence type="ECO:0000256" key="1">
    <source>
        <dbReference type="SAM" id="Phobius"/>
    </source>
</evidence>
<dbReference type="PATRIC" id="fig|1189611.3.peg.4717"/>
<comment type="caution">
    <text evidence="2">The sequence shown here is derived from an EMBL/GenBank/DDBJ whole genome shotgun (WGS) entry which is preliminary data.</text>
</comment>
<evidence type="ECO:0000313" key="2">
    <source>
        <dbReference type="EMBL" id="EIM71631.1"/>
    </source>
</evidence>
<accession>I5BPX9</accession>
<feature type="transmembrane region" description="Helical" evidence="1">
    <location>
        <begin position="81"/>
        <end position="104"/>
    </location>
</feature>
<dbReference type="AlphaFoldDB" id="I5BPX9"/>
<dbReference type="OrthoDB" id="9814116at2"/>
<organism evidence="2 3">
    <name type="scientific">Nitratireductor aquibiodomus RA22</name>
    <dbReference type="NCBI Taxonomy" id="1189611"/>
    <lineage>
        <taxon>Bacteria</taxon>
        <taxon>Pseudomonadati</taxon>
        <taxon>Pseudomonadota</taxon>
        <taxon>Alphaproteobacteria</taxon>
        <taxon>Hyphomicrobiales</taxon>
        <taxon>Phyllobacteriaceae</taxon>
        <taxon>Nitratireductor</taxon>
    </lineage>
</organism>
<reference evidence="2 3" key="1">
    <citation type="journal article" date="2012" name="J. Bacteriol.">
        <title>Genome Sequence of Nitratireductor aquibiodomus Strain RA22.</title>
        <authorList>
            <person name="Singh A."/>
            <person name="Jangir P.K."/>
            <person name="Kumari C."/>
            <person name="Sharma R."/>
        </authorList>
    </citation>
    <scope>NUCLEOTIDE SEQUENCE [LARGE SCALE GENOMIC DNA]</scope>
    <source>
        <strain evidence="2 3">RA22</strain>
    </source>
</reference>
<name>I5BPX9_9HYPH</name>
<dbReference type="EMBL" id="AJXZ01000080">
    <property type="protein sequence ID" value="EIM71631.1"/>
    <property type="molecule type" value="Genomic_DNA"/>
</dbReference>
<dbReference type="RefSeq" id="WP_007010878.1">
    <property type="nucleotide sequence ID" value="NZ_AJXZ01000080.1"/>
</dbReference>
<keyword evidence="1" id="KW-1133">Transmembrane helix</keyword>
<keyword evidence="1" id="KW-0472">Membrane</keyword>
<gene>
    <name evidence="2" type="ORF">A33O_23564</name>
</gene>